<sequence>MDSSASFNGHAKNVPLDHPHTTSLPTKTPSARCTQSFSSSSSLSSCSSSLAGFGPSDDSPKSPTTPLQFSGIPFSWEHFPGIPKKQASRKLQHSSMNLLPLPPAATTTAPSRRFHVDQEAVPLGKKYTSPSFRRDPFFAALIECSKDDHETISDIWKPSSSTKVSRNLGDRLGFIDLYASCKRTCAVSESIIYLPRSSKSGYDYLNRRSA</sequence>
<dbReference type="PANTHER" id="PTHR33696:SF1">
    <property type="entry name" value="T22J18.15"/>
    <property type="match status" value="1"/>
</dbReference>
<gene>
    <name evidence="2" type="ORF">RJ641_032038</name>
</gene>
<name>A0AAN8VQU4_9MAGN</name>
<protein>
    <submittedName>
        <fullName evidence="2">Uncharacterized protein</fullName>
    </submittedName>
</protein>
<dbReference type="EMBL" id="JBAMMX010000006">
    <property type="protein sequence ID" value="KAK6938530.1"/>
    <property type="molecule type" value="Genomic_DNA"/>
</dbReference>
<feature type="region of interest" description="Disordered" evidence="1">
    <location>
        <begin position="1"/>
        <end position="67"/>
    </location>
</feature>
<accession>A0AAN8VQU4</accession>
<evidence type="ECO:0000313" key="2">
    <source>
        <dbReference type="EMBL" id="KAK6938530.1"/>
    </source>
</evidence>
<dbReference type="AlphaFoldDB" id="A0AAN8VQU4"/>
<keyword evidence="3" id="KW-1185">Reference proteome</keyword>
<evidence type="ECO:0000313" key="3">
    <source>
        <dbReference type="Proteomes" id="UP001370490"/>
    </source>
</evidence>
<dbReference type="Proteomes" id="UP001370490">
    <property type="component" value="Unassembled WGS sequence"/>
</dbReference>
<organism evidence="2 3">
    <name type="scientific">Dillenia turbinata</name>
    <dbReference type="NCBI Taxonomy" id="194707"/>
    <lineage>
        <taxon>Eukaryota</taxon>
        <taxon>Viridiplantae</taxon>
        <taxon>Streptophyta</taxon>
        <taxon>Embryophyta</taxon>
        <taxon>Tracheophyta</taxon>
        <taxon>Spermatophyta</taxon>
        <taxon>Magnoliopsida</taxon>
        <taxon>eudicotyledons</taxon>
        <taxon>Gunneridae</taxon>
        <taxon>Pentapetalae</taxon>
        <taxon>Dilleniales</taxon>
        <taxon>Dilleniaceae</taxon>
        <taxon>Dillenia</taxon>
    </lineage>
</organism>
<dbReference type="PANTHER" id="PTHR33696">
    <property type="entry name" value="T22J18.15-RELATED"/>
    <property type="match status" value="1"/>
</dbReference>
<feature type="compositionally biased region" description="Polar residues" evidence="1">
    <location>
        <begin position="21"/>
        <end position="35"/>
    </location>
</feature>
<proteinExistence type="predicted"/>
<reference evidence="2 3" key="1">
    <citation type="submission" date="2023-12" db="EMBL/GenBank/DDBJ databases">
        <title>A high-quality genome assembly for Dillenia turbinata (Dilleniales).</title>
        <authorList>
            <person name="Chanderbali A."/>
        </authorList>
    </citation>
    <scope>NUCLEOTIDE SEQUENCE [LARGE SCALE GENOMIC DNA]</scope>
    <source>
        <strain evidence="2">LSX21</strain>
        <tissue evidence="2">Leaf</tissue>
    </source>
</reference>
<comment type="caution">
    <text evidence="2">The sequence shown here is derived from an EMBL/GenBank/DDBJ whole genome shotgun (WGS) entry which is preliminary data.</text>
</comment>
<evidence type="ECO:0000256" key="1">
    <source>
        <dbReference type="SAM" id="MobiDB-lite"/>
    </source>
</evidence>
<feature type="compositionally biased region" description="Low complexity" evidence="1">
    <location>
        <begin position="36"/>
        <end position="66"/>
    </location>
</feature>